<dbReference type="GO" id="GO:2001199">
    <property type="term" value="P:negative regulation of dendritic cell differentiation"/>
    <property type="evidence" value="ECO:0007669"/>
    <property type="project" value="Ensembl"/>
</dbReference>
<keyword evidence="6 8" id="KW-0472">Membrane</keyword>
<evidence type="ECO:0000256" key="1">
    <source>
        <dbReference type="ARBA" id="ARBA00004141"/>
    </source>
</evidence>
<feature type="transmembrane region" description="Helical" evidence="8">
    <location>
        <begin position="178"/>
        <end position="200"/>
    </location>
</feature>
<feature type="region of interest" description="Disordered" evidence="7">
    <location>
        <begin position="289"/>
        <end position="316"/>
    </location>
</feature>
<dbReference type="InterPro" id="IPR009281">
    <property type="entry name" value="TMEM176A/TMEM176B"/>
</dbReference>
<accession>A0A8C2L7G4</accession>
<dbReference type="GO" id="GO:0016020">
    <property type="term" value="C:membrane"/>
    <property type="evidence" value="ECO:0007669"/>
    <property type="project" value="UniProtKB-SubCell"/>
</dbReference>
<evidence type="ECO:0000256" key="2">
    <source>
        <dbReference type="ARBA" id="ARBA00006022"/>
    </source>
</evidence>
<feature type="transmembrane region" description="Helical" evidence="8">
    <location>
        <begin position="252"/>
        <end position="276"/>
    </location>
</feature>
<dbReference type="Pfam" id="PF04103">
    <property type="entry name" value="CD20"/>
    <property type="match status" value="1"/>
</dbReference>
<dbReference type="RefSeq" id="XP_003501353.2">
    <property type="nucleotide sequence ID" value="XM_003501305.4"/>
</dbReference>
<dbReference type="KEGG" id="cge:100764547"/>
<reference evidence="11" key="1">
    <citation type="journal article" date="2018" name="Biotechnol. Bioeng.">
        <title>A reference genome of the Chinese hamster based on a hybrid assembly strategy.</title>
        <authorList>
            <person name="Rupp O."/>
            <person name="MacDonald M.L."/>
            <person name="Li S."/>
            <person name="Dhiman H."/>
            <person name="Polson S."/>
            <person name="Griep S."/>
            <person name="Heffner K."/>
            <person name="Hernandez I."/>
            <person name="Brinkrolf K."/>
            <person name="Jadhav V."/>
            <person name="Samoudi M."/>
            <person name="Hao H."/>
            <person name="Kingham B."/>
            <person name="Goesmann A."/>
            <person name="Betenbaugh M.J."/>
            <person name="Lewis N.E."/>
            <person name="Borth N."/>
            <person name="Lee K.H."/>
        </authorList>
    </citation>
    <scope>NUCLEOTIDE SEQUENCE [LARGE SCALE GENOMIC DNA]</scope>
    <source>
        <strain evidence="11">17A/GY</strain>
    </source>
</reference>
<evidence type="ECO:0000256" key="5">
    <source>
        <dbReference type="ARBA" id="ARBA00022989"/>
    </source>
</evidence>
<reference evidence="11" key="2">
    <citation type="journal article" date="2020" name="Biotechnol. Bioeng.">
        <title>Chromosome-scale scaffolds for the Chinese hamster reference genome assembly to facilitate the study of the CHO epigenome.</title>
        <authorList>
            <person name="Hilliard W."/>
            <person name="MacDonald M."/>
            <person name="Lee K.H."/>
        </authorList>
    </citation>
    <scope>NUCLEOTIDE SEQUENCE [LARGE SCALE GENOMIC DNA]</scope>
    <source>
        <strain evidence="11">17A/GY</strain>
    </source>
</reference>
<feature type="transmembrane region" description="Helical" evidence="8">
    <location>
        <begin position="113"/>
        <end position="136"/>
    </location>
</feature>
<evidence type="ECO:0000256" key="3">
    <source>
        <dbReference type="ARBA" id="ARBA00022553"/>
    </source>
</evidence>
<evidence type="ECO:0000313" key="12">
    <source>
        <dbReference type="RefSeq" id="XP_027284264.1"/>
    </source>
</evidence>
<organism evidence="9 10">
    <name type="scientific">Cricetulus griseus</name>
    <name type="common">Chinese hamster</name>
    <name type="synonym">Cricetulus barabensis griseus</name>
    <dbReference type="NCBI Taxonomy" id="10029"/>
    <lineage>
        <taxon>Eukaryota</taxon>
        <taxon>Metazoa</taxon>
        <taxon>Chordata</taxon>
        <taxon>Craniata</taxon>
        <taxon>Vertebrata</taxon>
        <taxon>Euteleostomi</taxon>
        <taxon>Mammalia</taxon>
        <taxon>Eutheria</taxon>
        <taxon>Euarchontoglires</taxon>
        <taxon>Glires</taxon>
        <taxon>Rodentia</taxon>
        <taxon>Myomorpha</taxon>
        <taxon>Muroidea</taxon>
        <taxon>Cricetidae</taxon>
        <taxon>Cricetinae</taxon>
        <taxon>Cricetulus</taxon>
    </lineage>
</organism>
<feature type="transmembrane region" description="Helical" evidence="8">
    <location>
        <begin position="148"/>
        <end position="166"/>
    </location>
</feature>
<keyword evidence="11" id="KW-1185">Reference proteome</keyword>
<dbReference type="CTD" id="28959"/>
<dbReference type="GO" id="GO:0097028">
    <property type="term" value="P:dendritic cell differentiation"/>
    <property type="evidence" value="ECO:0007669"/>
    <property type="project" value="Ensembl"/>
</dbReference>
<reference evidence="9" key="4">
    <citation type="submission" date="2025-05" db="UniProtKB">
        <authorList>
            <consortium name="Ensembl"/>
        </authorList>
    </citation>
    <scope>IDENTIFICATION</scope>
</reference>
<gene>
    <name evidence="9 12" type="primary">Tmem176b</name>
</gene>
<sequence>MSATCWPPSLHLFLRFFFPLIYLGGHQLQVSSSQTPLLQPYLSQRIAGKMTQTTVTVNGVEMASALPQSTHVNIHIHQKPAWEQLLKAMGSLKFLPCPQDTEPSKASIHHGQLALGVTQILLGLVSCVLGVCIYLGPWTELCSSGCAFWSGSVAIIAGAGTIIHEKRQGKLSGHISRLLILACIATAVASTVLGVSSLIWQTSAFYQVKIRSTCDSLQSSTDSEYGRVRFTDDSVWKTERCKEYLGMMMNLFLAICIMLTVVCILKIVVSLASLGLSLQSMCGRSSQTLDEEETGKKLLGGDSTPPSPTKEIPGIL</sequence>
<dbReference type="RefSeq" id="XP_027284264.1">
    <property type="nucleotide sequence ID" value="XM_027428463.2"/>
</dbReference>
<protein>
    <submittedName>
        <fullName evidence="9 12">Transmembrane protein 176B</fullName>
    </submittedName>
</protein>
<evidence type="ECO:0000256" key="7">
    <source>
        <dbReference type="SAM" id="MobiDB-lite"/>
    </source>
</evidence>
<dbReference type="PANTHER" id="PTHR15756">
    <property type="entry name" value="LR8/HCA112"/>
    <property type="match status" value="1"/>
</dbReference>
<reference evidence="12" key="3">
    <citation type="submission" date="2025-04" db="UniProtKB">
        <authorList>
            <consortium name="RefSeq"/>
        </authorList>
    </citation>
    <scope>IDENTIFICATION</scope>
    <source>
        <strain evidence="12">17A/GY</strain>
        <tissue evidence="12">Liver</tissue>
    </source>
</reference>
<keyword evidence="3" id="KW-0597">Phosphoprotein</keyword>
<keyword evidence="4 8" id="KW-0812">Transmembrane</keyword>
<evidence type="ECO:0000256" key="6">
    <source>
        <dbReference type="ARBA" id="ARBA00023136"/>
    </source>
</evidence>
<dbReference type="GeneID" id="100764547"/>
<evidence type="ECO:0000313" key="9">
    <source>
        <dbReference type="Ensembl" id="ENSCGRP00001000056.1"/>
    </source>
</evidence>
<comment type="subcellular location">
    <subcellularLocation>
        <location evidence="1">Membrane</location>
        <topology evidence="1">Multi-pass membrane protein</topology>
    </subcellularLocation>
</comment>
<dbReference type="PANTHER" id="PTHR15756:SF7">
    <property type="entry name" value="TRANSMEMBRANE PROTEIN 176B"/>
    <property type="match status" value="1"/>
</dbReference>
<dbReference type="Ensembl" id="ENSCGRT00001000080.1">
    <property type="protein sequence ID" value="ENSCGRP00001000056.1"/>
    <property type="gene ID" value="ENSCGRG00001000082.1"/>
</dbReference>
<proteinExistence type="inferred from homology"/>
<evidence type="ECO:0000256" key="8">
    <source>
        <dbReference type="SAM" id="Phobius"/>
    </source>
</evidence>
<dbReference type="OrthoDB" id="8951938at2759"/>
<evidence type="ECO:0000256" key="4">
    <source>
        <dbReference type="ARBA" id="ARBA00022692"/>
    </source>
</evidence>
<evidence type="ECO:0000313" key="11">
    <source>
        <dbReference type="Proteomes" id="UP001108280"/>
    </source>
</evidence>
<keyword evidence="5 8" id="KW-1133">Transmembrane helix</keyword>
<dbReference type="Proteomes" id="UP001108280">
    <property type="component" value="Chromosome 8"/>
</dbReference>
<comment type="similarity">
    <text evidence="2">Belongs to the TMEM176 family.</text>
</comment>
<dbReference type="InterPro" id="IPR007237">
    <property type="entry name" value="CD20-like"/>
</dbReference>
<dbReference type="AlphaFoldDB" id="A0A8C2L7G4"/>
<evidence type="ECO:0000313" key="10">
    <source>
        <dbReference type="Proteomes" id="UP000694386"/>
    </source>
</evidence>
<dbReference type="Proteomes" id="UP000694386">
    <property type="component" value="Unplaced"/>
</dbReference>
<name>A0A8C2L7G4_CRIGR</name>